<evidence type="ECO:0000256" key="8">
    <source>
        <dbReference type="ARBA" id="ARBA00022679"/>
    </source>
</evidence>
<feature type="binding site" evidence="13">
    <location>
        <begin position="23"/>
        <end position="25"/>
    </location>
    <ligand>
        <name>substrate</name>
    </ligand>
</feature>
<dbReference type="InterPro" id="IPR001576">
    <property type="entry name" value="Phosphoglycerate_kinase"/>
</dbReference>
<feature type="binding site" evidence="13">
    <location>
        <begin position="61"/>
        <end position="64"/>
    </location>
    <ligand>
        <name>substrate</name>
    </ligand>
</feature>
<evidence type="ECO:0000256" key="2">
    <source>
        <dbReference type="ARBA" id="ARBA00004838"/>
    </source>
</evidence>
<keyword evidence="11 13" id="KW-0067">ATP-binding</keyword>
<comment type="caution">
    <text evidence="13">Lacks conserved residue(s) required for the propagation of feature annotation.</text>
</comment>
<dbReference type="Gene3D" id="3.40.50.1260">
    <property type="entry name" value="Phosphoglycerate kinase, N-terminal domain"/>
    <property type="match status" value="2"/>
</dbReference>
<proteinExistence type="inferred from homology"/>
<evidence type="ECO:0000256" key="7">
    <source>
        <dbReference type="ARBA" id="ARBA00022490"/>
    </source>
</evidence>
<dbReference type="EMBL" id="RGGN01000038">
    <property type="protein sequence ID" value="NCU62783.1"/>
    <property type="molecule type" value="Genomic_DNA"/>
</dbReference>
<name>A0A845S4W6_9PROT</name>
<comment type="pathway">
    <text evidence="2 13">Carbohydrate degradation; glycolysis; pyruvate from D-glyceraldehyde 3-phosphate: step 2/5.</text>
</comment>
<feature type="binding site" evidence="13 14">
    <location>
        <position position="322"/>
    </location>
    <ligand>
        <name>ATP</name>
        <dbReference type="ChEBI" id="CHEBI:30616"/>
    </ligand>
</feature>
<dbReference type="SUPFAM" id="SSF53748">
    <property type="entry name" value="Phosphoglycerate kinase"/>
    <property type="match status" value="1"/>
</dbReference>
<evidence type="ECO:0000256" key="9">
    <source>
        <dbReference type="ARBA" id="ARBA00022741"/>
    </source>
</evidence>
<feature type="binding site" evidence="13 14">
    <location>
        <begin position="352"/>
        <end position="355"/>
    </location>
    <ligand>
        <name>ATP</name>
        <dbReference type="ChEBI" id="CHEBI:30616"/>
    </ligand>
</feature>
<comment type="catalytic activity">
    <reaction evidence="1 13 15">
        <text>(2R)-3-phosphoglycerate + ATP = (2R)-3-phospho-glyceroyl phosphate + ADP</text>
        <dbReference type="Rhea" id="RHEA:14801"/>
        <dbReference type="ChEBI" id="CHEBI:30616"/>
        <dbReference type="ChEBI" id="CHEBI:57604"/>
        <dbReference type="ChEBI" id="CHEBI:58272"/>
        <dbReference type="ChEBI" id="CHEBI:456216"/>
        <dbReference type="EC" id="2.7.2.3"/>
    </reaction>
</comment>
<dbReference type="PANTHER" id="PTHR11406">
    <property type="entry name" value="PHOSPHOGLYCERATE KINASE"/>
    <property type="match status" value="1"/>
</dbReference>
<comment type="similarity">
    <text evidence="3 13 15">Belongs to the phosphoglycerate kinase family.</text>
</comment>
<evidence type="ECO:0000256" key="6">
    <source>
        <dbReference type="ARBA" id="ARBA00016471"/>
    </source>
</evidence>
<accession>A0A845S4W6</accession>
<dbReference type="Proteomes" id="UP000572953">
    <property type="component" value="Unassembled WGS sequence"/>
</dbReference>
<comment type="caution">
    <text evidence="16">The sequence shown here is derived from an EMBL/GenBank/DDBJ whole genome shotgun (WGS) entry which is preliminary data.</text>
</comment>
<evidence type="ECO:0000256" key="3">
    <source>
        <dbReference type="ARBA" id="ARBA00008982"/>
    </source>
</evidence>
<comment type="subcellular location">
    <subcellularLocation>
        <location evidence="13">Cytoplasm</location>
    </subcellularLocation>
</comment>
<protein>
    <recommendedName>
        <fullName evidence="6 13">Phosphoglycerate kinase</fullName>
        <ecNumber evidence="5 13">2.7.2.3</ecNumber>
    </recommendedName>
</protein>
<feature type="binding site" evidence="13">
    <location>
        <position position="119"/>
    </location>
    <ligand>
        <name>substrate</name>
    </ligand>
</feature>
<dbReference type="PRINTS" id="PR00477">
    <property type="entry name" value="PHGLYCKINASE"/>
</dbReference>
<dbReference type="EC" id="2.7.2.3" evidence="5 13"/>
<dbReference type="FunFam" id="3.40.50.1260:FF:000006">
    <property type="entry name" value="Phosphoglycerate kinase"/>
    <property type="match status" value="1"/>
</dbReference>
<keyword evidence="7 13" id="KW-0963">Cytoplasm</keyword>
<dbReference type="GO" id="GO:0005829">
    <property type="term" value="C:cytosol"/>
    <property type="evidence" value="ECO:0007669"/>
    <property type="project" value="TreeGrafter"/>
</dbReference>
<keyword evidence="10 13" id="KW-0418">Kinase</keyword>
<comment type="subunit">
    <text evidence="4 13">Monomer.</text>
</comment>
<dbReference type="FunFam" id="3.40.50.1260:FF:000031">
    <property type="entry name" value="Phosphoglycerate kinase 1"/>
    <property type="match status" value="1"/>
</dbReference>
<keyword evidence="9 13" id="KW-0547">Nucleotide-binding</keyword>
<dbReference type="GO" id="GO:0006094">
    <property type="term" value="P:gluconeogenesis"/>
    <property type="evidence" value="ECO:0007669"/>
    <property type="project" value="TreeGrafter"/>
</dbReference>
<evidence type="ECO:0000313" key="16">
    <source>
        <dbReference type="EMBL" id="NCU62783.1"/>
    </source>
</evidence>
<dbReference type="GO" id="GO:0043531">
    <property type="term" value="F:ADP binding"/>
    <property type="evidence" value="ECO:0007669"/>
    <property type="project" value="TreeGrafter"/>
</dbReference>
<sequence length="395" mass="44032">MNNLNTLSSNEDIKDKIIFLRVDFNIPIKDGKVIDDTKIVKMKDIINKLLSKKTKIILCSHLGRPQKNGKEGLSLNQVKNKLENIYKKDIVFLNNYLNNETKNNIKQSDKDLFLLENIRFYKEEEKNDPEFAKQLAKLADIYINEAFSCSHRAHASVTGITKFIKSYAGETIINELNSLDKIFNKSNKPVTCIIGGSKISTKIDLISNLIKKVDFMIIGGAMANNFIKYNNFEIGKSLFEPNKEETIKEIISVAKKNNCKLIIPEDVIVSTNENIAGKNKNLSEIEANDIIFDIGPNTIKSIGEIINSSKTLLWNGPLGFFEKDFFANGSNEVAKLIKTNTQKKLLTSIAGGGDTAAAIKKANAEDGFSYISTAGGAFLEWLEGKILPGLKVLEK</sequence>
<evidence type="ECO:0000256" key="15">
    <source>
        <dbReference type="RuleBase" id="RU000532"/>
    </source>
</evidence>
<dbReference type="GO" id="GO:0004618">
    <property type="term" value="F:phosphoglycerate kinase activity"/>
    <property type="evidence" value="ECO:0007669"/>
    <property type="project" value="UniProtKB-UniRule"/>
</dbReference>
<evidence type="ECO:0000313" key="17">
    <source>
        <dbReference type="Proteomes" id="UP000572953"/>
    </source>
</evidence>
<evidence type="ECO:0000256" key="1">
    <source>
        <dbReference type="ARBA" id="ARBA00000642"/>
    </source>
</evidence>
<dbReference type="UniPathway" id="UPA00109">
    <property type="reaction ID" value="UER00185"/>
</dbReference>
<dbReference type="HAMAP" id="MF_00145">
    <property type="entry name" value="Phosphoglyc_kinase"/>
    <property type="match status" value="1"/>
</dbReference>
<evidence type="ECO:0000256" key="11">
    <source>
        <dbReference type="ARBA" id="ARBA00022840"/>
    </source>
</evidence>
<evidence type="ECO:0000256" key="5">
    <source>
        <dbReference type="ARBA" id="ARBA00013061"/>
    </source>
</evidence>
<dbReference type="AlphaFoldDB" id="A0A845S4W6"/>
<feature type="binding site" evidence="13">
    <location>
        <position position="152"/>
    </location>
    <ligand>
        <name>substrate</name>
    </ligand>
</feature>
<evidence type="ECO:0000256" key="13">
    <source>
        <dbReference type="HAMAP-Rule" id="MF_00145"/>
    </source>
</evidence>
<feature type="binding site" evidence="13 14">
    <location>
        <position position="202"/>
    </location>
    <ligand>
        <name>ATP</name>
        <dbReference type="ChEBI" id="CHEBI:30616"/>
    </ligand>
</feature>
<dbReference type="Pfam" id="PF00162">
    <property type="entry name" value="PGK"/>
    <property type="match status" value="1"/>
</dbReference>
<dbReference type="PANTHER" id="PTHR11406:SF23">
    <property type="entry name" value="PHOSPHOGLYCERATE KINASE 1, CHLOROPLASTIC-RELATED"/>
    <property type="match status" value="1"/>
</dbReference>
<evidence type="ECO:0000256" key="4">
    <source>
        <dbReference type="ARBA" id="ARBA00011245"/>
    </source>
</evidence>
<dbReference type="InterPro" id="IPR015824">
    <property type="entry name" value="Phosphoglycerate_kinase_N"/>
</dbReference>
<evidence type="ECO:0000256" key="14">
    <source>
        <dbReference type="PIRSR" id="PIRSR000724-2"/>
    </source>
</evidence>
<dbReference type="GO" id="GO:0005524">
    <property type="term" value="F:ATP binding"/>
    <property type="evidence" value="ECO:0007669"/>
    <property type="project" value="UniProtKB-KW"/>
</dbReference>
<evidence type="ECO:0000256" key="10">
    <source>
        <dbReference type="ARBA" id="ARBA00022777"/>
    </source>
</evidence>
<dbReference type="PIRSF" id="PIRSF000724">
    <property type="entry name" value="Pgk"/>
    <property type="match status" value="1"/>
</dbReference>
<dbReference type="GO" id="GO:0006096">
    <property type="term" value="P:glycolytic process"/>
    <property type="evidence" value="ECO:0007669"/>
    <property type="project" value="UniProtKB-UniRule"/>
</dbReference>
<dbReference type="InterPro" id="IPR036043">
    <property type="entry name" value="Phosphoglycerate_kinase_sf"/>
</dbReference>
<gene>
    <name evidence="13" type="primary">pgk</name>
    <name evidence="16" type="ORF">EBV78_01635</name>
</gene>
<keyword evidence="12 13" id="KW-0324">Glycolysis</keyword>
<keyword evidence="8 13" id="KW-0808">Transferase</keyword>
<organism evidence="16 17">
    <name type="scientific">Candidatus Fonsibacter lacus</name>
    <dbReference type="NCBI Taxonomy" id="2576439"/>
    <lineage>
        <taxon>Bacteria</taxon>
        <taxon>Pseudomonadati</taxon>
        <taxon>Pseudomonadota</taxon>
        <taxon>Alphaproteobacteria</taxon>
        <taxon>Candidatus Pelagibacterales</taxon>
        <taxon>Candidatus Pelagibacterales incertae sedis</taxon>
        <taxon>Candidatus Fonsibacter</taxon>
    </lineage>
</organism>
<reference evidence="16 17" key="1">
    <citation type="submission" date="2018-10" db="EMBL/GenBank/DDBJ databases">
        <title>Iterative Subtractive Binning of Freshwater Chronoseries Metagenomes Recovers Nearly Complete Genomes from over Four Hundred Novel Species.</title>
        <authorList>
            <person name="Rodriguez-R L.M."/>
            <person name="Tsementzi D."/>
            <person name="Luo C."/>
            <person name="Konstantinidis K.T."/>
        </authorList>
    </citation>
    <scope>NUCLEOTIDE SEQUENCE [LARGE SCALE GENOMIC DNA]</scope>
    <source>
        <strain evidence="16">WB7_2B_003</strain>
    </source>
</reference>
<evidence type="ECO:0000256" key="12">
    <source>
        <dbReference type="ARBA" id="ARBA00023152"/>
    </source>
</evidence>